<evidence type="ECO:0008006" key="4">
    <source>
        <dbReference type="Google" id="ProtNLM"/>
    </source>
</evidence>
<reference evidence="2 3" key="1">
    <citation type="submission" date="2014-04" db="EMBL/GenBank/DDBJ databases">
        <authorList>
            <consortium name="DOE Joint Genome Institute"/>
            <person name="Kuo A."/>
            <person name="Kohler A."/>
            <person name="Costa M.D."/>
            <person name="Nagy L.G."/>
            <person name="Floudas D."/>
            <person name="Copeland A."/>
            <person name="Barry K.W."/>
            <person name="Cichocki N."/>
            <person name="Veneault-Fourrey C."/>
            <person name="LaButti K."/>
            <person name="Lindquist E.A."/>
            <person name="Lipzen A."/>
            <person name="Lundell T."/>
            <person name="Morin E."/>
            <person name="Murat C."/>
            <person name="Sun H."/>
            <person name="Tunlid A."/>
            <person name="Henrissat B."/>
            <person name="Grigoriev I.V."/>
            <person name="Hibbett D.S."/>
            <person name="Martin F."/>
            <person name="Nordberg H.P."/>
            <person name="Cantor M.N."/>
            <person name="Hua S.X."/>
        </authorList>
    </citation>
    <scope>NUCLEOTIDE SEQUENCE [LARGE SCALE GENOMIC DNA]</scope>
    <source>
        <strain evidence="2 3">Marx 270</strain>
    </source>
</reference>
<dbReference type="InParanoid" id="A0A0C3P0N2"/>
<dbReference type="PANTHER" id="PTHR35870:SF1">
    <property type="entry name" value="PROTEIN, PUTATIVE (AFU_ORTHOLOGUE AFUA_5G03330)-RELATED"/>
    <property type="match status" value="1"/>
</dbReference>
<dbReference type="HOGENOM" id="CLU_019145_1_0_1"/>
<dbReference type="AlphaFoldDB" id="A0A0C3P0N2"/>
<sequence length="478" mass="53690">MVSDNNRTVIDERYLDSLFPAPTLPPSSLSPQRFPGTSVESVAALRDVLKDNYKRWHIYFNYRKFHNHINHRALALYALGASGTSIRKFYDLDCKKQRPAIETPEAITAANFVDHLGDEKYYKGYSAFFNEELDAKGAPQVLEEYVFSDKFQYQKGAPNHPELLARLTSGVMHSMIHLGYGLEFGLKGMIVEGLALCAVEDPDVKGFYPSSFFSGEPGNLEETTQLLSSLKLDNKSLGKAGNTHAFDVIDRMLKDDHLKVDGVPSSAQVVTRSHGARVRQYAAQWTMDTSKSGEIERKMEELVWTASVIYAVGGYDEEKGFAAEFFLMHIVTSSLFLPSVIANLSPRSQELLLRAYLQTILTWWVARGRPALNIKSFMTSTPTEPASTDKKPISNPFLPIIQSTIVHPDDHLPKIQRAFAHYSTLFGAKPAGYHKDTELEDAELLDGSLFVRAAVLTDRYMDSKKGEAMFFWHMSGFF</sequence>
<name>A0A0C3P0N2_PISTI</name>
<dbReference type="InterPro" id="IPR025337">
    <property type="entry name" value="Questin_oxidase-like"/>
</dbReference>
<dbReference type="Proteomes" id="UP000054217">
    <property type="component" value="Unassembled WGS sequence"/>
</dbReference>
<dbReference type="Pfam" id="PF14027">
    <property type="entry name" value="Questin_oxidase"/>
    <property type="match status" value="1"/>
</dbReference>
<keyword evidence="1" id="KW-0560">Oxidoreductase</keyword>
<evidence type="ECO:0000313" key="3">
    <source>
        <dbReference type="Proteomes" id="UP000054217"/>
    </source>
</evidence>
<evidence type="ECO:0000256" key="1">
    <source>
        <dbReference type="ARBA" id="ARBA00023002"/>
    </source>
</evidence>
<accession>A0A0C3P0N2</accession>
<dbReference type="PANTHER" id="PTHR35870">
    <property type="entry name" value="PROTEIN, PUTATIVE (AFU_ORTHOLOGUE AFUA_5G03330)-RELATED"/>
    <property type="match status" value="1"/>
</dbReference>
<evidence type="ECO:0000313" key="2">
    <source>
        <dbReference type="EMBL" id="KIO00874.1"/>
    </source>
</evidence>
<organism evidence="2 3">
    <name type="scientific">Pisolithus tinctorius Marx 270</name>
    <dbReference type="NCBI Taxonomy" id="870435"/>
    <lineage>
        <taxon>Eukaryota</taxon>
        <taxon>Fungi</taxon>
        <taxon>Dikarya</taxon>
        <taxon>Basidiomycota</taxon>
        <taxon>Agaricomycotina</taxon>
        <taxon>Agaricomycetes</taxon>
        <taxon>Agaricomycetidae</taxon>
        <taxon>Boletales</taxon>
        <taxon>Sclerodermatineae</taxon>
        <taxon>Pisolithaceae</taxon>
        <taxon>Pisolithus</taxon>
    </lineage>
</organism>
<dbReference type="EMBL" id="KN831993">
    <property type="protein sequence ID" value="KIO00874.1"/>
    <property type="molecule type" value="Genomic_DNA"/>
</dbReference>
<dbReference type="GO" id="GO:0016491">
    <property type="term" value="F:oxidoreductase activity"/>
    <property type="evidence" value="ECO:0007669"/>
    <property type="project" value="UniProtKB-KW"/>
</dbReference>
<protein>
    <recommendedName>
        <fullName evidence="4">Oxidoreductase AflY</fullName>
    </recommendedName>
</protein>
<feature type="non-terminal residue" evidence="2">
    <location>
        <position position="478"/>
    </location>
</feature>
<gene>
    <name evidence="2" type="ORF">M404DRAFT_1003574</name>
</gene>
<dbReference type="STRING" id="870435.A0A0C3P0N2"/>
<dbReference type="OrthoDB" id="10004862at2759"/>
<reference evidence="3" key="2">
    <citation type="submission" date="2015-01" db="EMBL/GenBank/DDBJ databases">
        <title>Evolutionary Origins and Diversification of the Mycorrhizal Mutualists.</title>
        <authorList>
            <consortium name="DOE Joint Genome Institute"/>
            <consortium name="Mycorrhizal Genomics Consortium"/>
            <person name="Kohler A."/>
            <person name="Kuo A."/>
            <person name="Nagy L.G."/>
            <person name="Floudas D."/>
            <person name="Copeland A."/>
            <person name="Barry K.W."/>
            <person name="Cichocki N."/>
            <person name="Veneault-Fourrey C."/>
            <person name="LaButti K."/>
            <person name="Lindquist E.A."/>
            <person name="Lipzen A."/>
            <person name="Lundell T."/>
            <person name="Morin E."/>
            <person name="Murat C."/>
            <person name="Riley R."/>
            <person name="Ohm R."/>
            <person name="Sun H."/>
            <person name="Tunlid A."/>
            <person name="Henrissat B."/>
            <person name="Grigoriev I.V."/>
            <person name="Hibbett D.S."/>
            <person name="Martin F."/>
        </authorList>
    </citation>
    <scope>NUCLEOTIDE SEQUENCE [LARGE SCALE GENOMIC DNA]</scope>
    <source>
        <strain evidence="3">Marx 270</strain>
    </source>
</reference>
<keyword evidence="3" id="KW-1185">Reference proteome</keyword>
<proteinExistence type="predicted"/>